<evidence type="ECO:0000313" key="6">
    <source>
        <dbReference type="EMBL" id="CCC53166.1"/>
    </source>
</evidence>
<keyword evidence="2 5" id="KW-0812">Transmembrane</keyword>
<evidence type="ECO:0000256" key="1">
    <source>
        <dbReference type="ARBA" id="ARBA00004141"/>
    </source>
</evidence>
<feature type="transmembrane region" description="Helical" evidence="5">
    <location>
        <begin position="116"/>
        <end position="137"/>
    </location>
</feature>
<dbReference type="CDD" id="cd20069">
    <property type="entry name" value="5TM_Oxa1-like"/>
    <property type="match status" value="1"/>
</dbReference>
<keyword evidence="4 5" id="KW-0472">Membrane</keyword>
<protein>
    <recommendedName>
        <fullName evidence="7">60Kd inner membrane protein</fullName>
    </recommendedName>
</protein>
<dbReference type="GO" id="GO:0032977">
    <property type="term" value="F:membrane insertase activity"/>
    <property type="evidence" value="ECO:0007669"/>
    <property type="project" value="InterPro"/>
</dbReference>
<feature type="transmembrane region" description="Helical" evidence="5">
    <location>
        <begin position="199"/>
        <end position="219"/>
    </location>
</feature>
<evidence type="ECO:0000256" key="3">
    <source>
        <dbReference type="ARBA" id="ARBA00022989"/>
    </source>
</evidence>
<evidence type="ECO:0000256" key="4">
    <source>
        <dbReference type="ARBA" id="ARBA00023136"/>
    </source>
</evidence>
<dbReference type="AlphaFoldDB" id="G0UBH0"/>
<organism evidence="6">
    <name type="scientific">Trypanosoma vivax (strain Y486)</name>
    <dbReference type="NCBI Taxonomy" id="1055687"/>
    <lineage>
        <taxon>Eukaryota</taxon>
        <taxon>Discoba</taxon>
        <taxon>Euglenozoa</taxon>
        <taxon>Kinetoplastea</taxon>
        <taxon>Metakinetoplastina</taxon>
        <taxon>Trypanosomatida</taxon>
        <taxon>Trypanosomatidae</taxon>
        <taxon>Trypanosoma</taxon>
        <taxon>Duttonella</taxon>
    </lineage>
</organism>
<evidence type="ECO:0000256" key="2">
    <source>
        <dbReference type="ARBA" id="ARBA00022692"/>
    </source>
</evidence>
<dbReference type="GO" id="GO:0032979">
    <property type="term" value="P:protein insertion into mitochondrial inner membrane from matrix"/>
    <property type="evidence" value="ECO:0007669"/>
    <property type="project" value="TreeGrafter"/>
</dbReference>
<evidence type="ECO:0008006" key="7">
    <source>
        <dbReference type="Google" id="ProtNLM"/>
    </source>
</evidence>
<dbReference type="PANTHER" id="PTHR12428">
    <property type="entry name" value="OXA1"/>
    <property type="match status" value="1"/>
</dbReference>
<dbReference type="PANTHER" id="PTHR12428:SF13">
    <property type="entry name" value="60KD INNER MEMBRANE PROTEIN"/>
    <property type="match status" value="1"/>
</dbReference>
<accession>G0UBH0</accession>
<gene>
    <name evidence="6" type="ORF">TVY486_1106500</name>
</gene>
<sequence length="401" mass="46221">MPLRRVVISPAPRVFAGTCGNRVLSLRCISWNPASWASKGVAGRSSHPEIEEELPDVFSQQPVEVDDFIRPEKSVFERLEDFWDWVVGFLRPVEKQVEVMRNLRNDGFLGFEFDSWGSVFFFYGAVMRLCTLVPSLYSHRNALRLSRINPQLSEITNSQNRARNDRTLSTAEKRVIKEGYNRMKYALTKKHNCAQWKNFFSMITTPVTISAFFSVRHLAVYEADLEKASFLWVNDLTMPDPTCGLPVICACMFLMNFELNQMMQRGGRSSTGLYVRWGMRASSIVGVYFLSSQPASMFAYWIGLSTAGFMQPLLLRWQPFRDFFRFPDPPAVAKAHIIADVPAASLIERLFVSKEERGRREAAREELRKARNHKRFDRVDDYDDIVFAEDTRHARTGLHKD</sequence>
<proteinExistence type="predicted"/>
<dbReference type="InterPro" id="IPR001708">
    <property type="entry name" value="YidC/ALB3/OXA1/COX18"/>
</dbReference>
<keyword evidence="3 5" id="KW-1133">Transmembrane helix</keyword>
<dbReference type="GO" id="GO:0005743">
    <property type="term" value="C:mitochondrial inner membrane"/>
    <property type="evidence" value="ECO:0007669"/>
    <property type="project" value="TreeGrafter"/>
</dbReference>
<feature type="transmembrane region" description="Helical" evidence="5">
    <location>
        <begin position="239"/>
        <end position="259"/>
    </location>
</feature>
<evidence type="ECO:0000256" key="5">
    <source>
        <dbReference type="SAM" id="Phobius"/>
    </source>
</evidence>
<dbReference type="VEuPathDB" id="TriTrypDB:TvY486_1106500"/>
<dbReference type="OMA" id="RDFFRFP"/>
<dbReference type="EMBL" id="HE573027">
    <property type="protein sequence ID" value="CCC53166.1"/>
    <property type="molecule type" value="Genomic_DNA"/>
</dbReference>
<name>G0UBH0_TRYVY</name>
<reference evidence="6" key="1">
    <citation type="journal article" date="2012" name="Proc. Natl. Acad. Sci. U.S.A.">
        <title>Antigenic diversity is generated by distinct evolutionary mechanisms in African trypanosome species.</title>
        <authorList>
            <person name="Jackson A.P."/>
            <person name="Berry A."/>
            <person name="Aslett M."/>
            <person name="Allison H.C."/>
            <person name="Burton P."/>
            <person name="Vavrova-Anderson J."/>
            <person name="Brown R."/>
            <person name="Browne H."/>
            <person name="Corton N."/>
            <person name="Hauser H."/>
            <person name="Gamble J."/>
            <person name="Gilderthorp R."/>
            <person name="Marcello L."/>
            <person name="McQuillan J."/>
            <person name="Otto T.D."/>
            <person name="Quail M.A."/>
            <person name="Sanders M.J."/>
            <person name="van Tonder A."/>
            <person name="Ginger M.L."/>
            <person name="Field M.C."/>
            <person name="Barry J.D."/>
            <person name="Hertz-Fowler C."/>
            <person name="Berriman M."/>
        </authorList>
    </citation>
    <scope>NUCLEOTIDE SEQUENCE</scope>
    <source>
        <strain evidence="6">Y486</strain>
    </source>
</reference>
<comment type="subcellular location">
    <subcellularLocation>
        <location evidence="1">Membrane</location>
        <topology evidence="1">Multi-pass membrane protein</topology>
    </subcellularLocation>
</comment>